<feature type="compositionally biased region" description="Acidic residues" evidence="1">
    <location>
        <begin position="771"/>
        <end position="819"/>
    </location>
</feature>
<dbReference type="AlphaFoldDB" id="A0AA38XNZ7"/>
<accession>A0AA38XNZ7</accession>
<feature type="compositionally biased region" description="Polar residues" evidence="1">
    <location>
        <begin position="232"/>
        <end position="245"/>
    </location>
</feature>
<evidence type="ECO:0000313" key="2">
    <source>
        <dbReference type="EMBL" id="KAJ9616954.1"/>
    </source>
</evidence>
<reference evidence="2" key="1">
    <citation type="submission" date="2022-10" db="EMBL/GenBank/DDBJ databases">
        <title>Culturing micro-colonial fungi from biological soil crusts in the Mojave desert and describing Neophaeococcomyces mojavensis, and introducing the new genera and species Taxawa tesnikishii.</title>
        <authorList>
            <person name="Kurbessoian T."/>
            <person name="Stajich J.E."/>
        </authorList>
    </citation>
    <scope>NUCLEOTIDE SEQUENCE</scope>
    <source>
        <strain evidence="2">TK_41</strain>
    </source>
</reference>
<evidence type="ECO:0008006" key="4">
    <source>
        <dbReference type="Google" id="ProtNLM"/>
    </source>
</evidence>
<name>A0AA38XNZ7_9EURO</name>
<evidence type="ECO:0000313" key="3">
    <source>
        <dbReference type="Proteomes" id="UP001172673"/>
    </source>
</evidence>
<dbReference type="Proteomes" id="UP001172673">
    <property type="component" value="Unassembled WGS sequence"/>
</dbReference>
<proteinExistence type="predicted"/>
<protein>
    <recommendedName>
        <fullName evidence="4">Hsp70 family chaperone</fullName>
    </recommendedName>
</protein>
<dbReference type="Gene3D" id="3.90.640.10">
    <property type="entry name" value="Actin, Chain A, domain 4"/>
    <property type="match status" value="1"/>
</dbReference>
<dbReference type="CDD" id="cd10170">
    <property type="entry name" value="ASKHA_NBD_HSP70"/>
    <property type="match status" value="1"/>
</dbReference>
<gene>
    <name evidence="2" type="ORF">H2200_000674</name>
</gene>
<keyword evidence="3" id="KW-1185">Reference proteome</keyword>
<feature type="region of interest" description="Disordered" evidence="1">
    <location>
        <begin position="1"/>
        <end position="71"/>
    </location>
</feature>
<comment type="caution">
    <text evidence="2">The sequence shown here is derived from an EMBL/GenBank/DDBJ whole genome shotgun (WGS) entry which is preliminary data.</text>
</comment>
<feature type="compositionally biased region" description="Polar residues" evidence="1">
    <location>
        <begin position="48"/>
        <end position="71"/>
    </location>
</feature>
<feature type="region of interest" description="Disordered" evidence="1">
    <location>
        <begin position="227"/>
        <end position="246"/>
    </location>
</feature>
<dbReference type="EMBL" id="JAPDRK010000001">
    <property type="protein sequence ID" value="KAJ9616954.1"/>
    <property type="molecule type" value="Genomic_DNA"/>
</dbReference>
<feature type="region of interest" description="Disordered" evidence="1">
    <location>
        <begin position="757"/>
        <end position="827"/>
    </location>
</feature>
<organism evidence="2 3">
    <name type="scientific">Cladophialophora chaetospira</name>
    <dbReference type="NCBI Taxonomy" id="386627"/>
    <lineage>
        <taxon>Eukaryota</taxon>
        <taxon>Fungi</taxon>
        <taxon>Dikarya</taxon>
        <taxon>Ascomycota</taxon>
        <taxon>Pezizomycotina</taxon>
        <taxon>Eurotiomycetes</taxon>
        <taxon>Chaetothyriomycetidae</taxon>
        <taxon>Chaetothyriales</taxon>
        <taxon>Herpotrichiellaceae</taxon>
        <taxon>Cladophialophora</taxon>
    </lineage>
</organism>
<dbReference type="Gene3D" id="3.30.420.40">
    <property type="match status" value="2"/>
</dbReference>
<sequence length="827" mass="92045">MAPGGQIRATVVHRPKTTGSHDVQDSSEDGAATPGRQIRATVVHLPKTNRSQALRNSGVSKQKKPTTTTKASSIIRAIEQLEGSFRRRTILFGLDCGTEFIKASYYVSTENDTNDQPVSTKEVHTVNWPNNSPIVRARAAFDNDGNLRLASDVDSAVRDGKVQSCETIGHLKPMLYEDRMKVERSLVLDKLWDPRTALVDALGSFEITPQLAACGETVPLLHDEDASKDNRAQGSQPHSAGNTSPREVPHFEIYARLMGWAFREAASYVSTKHDDLNWQRAKDENSPLAGHNVRVALLVPSKSTVTSREHVVAAARAAGIPNFFLVREAAAALACHLVRCLENVNAESLVGKTFIMLDWGAGSVDLEVWKILSLSPLRVQARYKTQSEWNGARTANTHAEKLVLNGVRDMEELLDSMSLARGRTVTQKDAGAEIREEFEMEKRFPNGIEARLLKIRGLPTDKDSRLHGDAGVRLDEDDNAFIQESTTEPVSYALYQCMHWLNFEASKPQGSRIRIDGIVGTGGGVLNAYARQKLREDIEKHCHSLHQGITIPVHFPELSSTYASLTQTASGGVLLLADGESTSDRIVERSYFSLRYKGNNAKVVYFVRKDHTLDATGVKVMLDTRMLPQDENEGLKLKEDVFYSETIKKRGVSLDQQQIKDLDKLVICHHLTKEELRFIPQVSSPTNPWSTSRDYYKFQSSLEMTFEGQEACFTTTIPRNGTFGYDEDPGDNPIVKKARIDFRGILRSVGAIVEGEKTAIDSFPEGPPSVDSEDEEAEEGEEYSWDSGDEDDSGEEDVDVDEDMEDDSDDSDEPWDDEELWRHVGFS</sequence>
<evidence type="ECO:0000256" key="1">
    <source>
        <dbReference type="SAM" id="MobiDB-lite"/>
    </source>
</evidence>